<feature type="region of interest" description="Disordered" evidence="1">
    <location>
        <begin position="340"/>
        <end position="382"/>
    </location>
</feature>
<dbReference type="RefSeq" id="XP_013405145.1">
    <property type="nucleotide sequence ID" value="XM_013549691.1"/>
</dbReference>
<sequence length="382" mass="41850">MPGKVCIGLLYFAVVAVIIHAAPYSNVSRTGLSAEGSKGQAEGIEEVEIQKLVNNEADLKSGTVNSHLEDHSRQINGHEKSLIKGKVNAKLPTEVQTRVSVLRSLFSPEQVAAVILSTHDFTGFLDAMDELEKTKLISPKEVAFYKADVAMEMEKLFQEAEVGARLLLMEATSQVKALNQGHPKENEGSTVKVQASKLDVKKEVSTAKPTSETQGPNQQTQTNDTVSENRIFKIADLLPTEFPNAGVAKFIQSFGIADNIINALLYDWMTAGMKQGKTAPRLSIDDFMHYLRQKEENARQKGQLEVAGVVGRLMDAIAAEYNRRLVNELSSRAQPEVEFKVPKDMDTGFSAQGNKRNNEPESNVAQNKGKDPVTVGRAAVDK</sequence>
<dbReference type="InParanoid" id="A0A1S3J438"/>
<accession>A0A1S3J438</accession>
<proteinExistence type="predicted"/>
<dbReference type="AlphaFoldDB" id="A0A1S3J438"/>
<dbReference type="KEGG" id="lak:106169997"/>
<feature type="signal peptide" evidence="2">
    <location>
        <begin position="1"/>
        <end position="21"/>
    </location>
</feature>
<keyword evidence="2" id="KW-0732">Signal</keyword>
<dbReference type="GeneID" id="106169997"/>
<name>A0A1S3J438_LINAN</name>
<keyword evidence="3" id="KW-1185">Reference proteome</keyword>
<feature type="region of interest" description="Disordered" evidence="1">
    <location>
        <begin position="202"/>
        <end position="226"/>
    </location>
</feature>
<gene>
    <name evidence="4" type="primary">LOC106169997</name>
</gene>
<protein>
    <submittedName>
        <fullName evidence="4">Uncharacterized protein LOC106169997</fullName>
    </submittedName>
</protein>
<evidence type="ECO:0000313" key="3">
    <source>
        <dbReference type="Proteomes" id="UP000085678"/>
    </source>
</evidence>
<organism evidence="3 4">
    <name type="scientific">Lingula anatina</name>
    <name type="common">Brachiopod</name>
    <name type="synonym">Lingula unguis</name>
    <dbReference type="NCBI Taxonomy" id="7574"/>
    <lineage>
        <taxon>Eukaryota</taxon>
        <taxon>Metazoa</taxon>
        <taxon>Spiralia</taxon>
        <taxon>Lophotrochozoa</taxon>
        <taxon>Brachiopoda</taxon>
        <taxon>Linguliformea</taxon>
        <taxon>Lingulata</taxon>
        <taxon>Lingulida</taxon>
        <taxon>Linguloidea</taxon>
        <taxon>Lingulidae</taxon>
        <taxon>Lingula</taxon>
    </lineage>
</organism>
<evidence type="ECO:0000256" key="2">
    <source>
        <dbReference type="SAM" id="SignalP"/>
    </source>
</evidence>
<dbReference type="Proteomes" id="UP000085678">
    <property type="component" value="Unplaced"/>
</dbReference>
<evidence type="ECO:0000313" key="4">
    <source>
        <dbReference type="RefSeq" id="XP_013405145.1"/>
    </source>
</evidence>
<feature type="compositionally biased region" description="Polar residues" evidence="1">
    <location>
        <begin position="207"/>
        <end position="226"/>
    </location>
</feature>
<reference evidence="4" key="1">
    <citation type="submission" date="2025-08" db="UniProtKB">
        <authorList>
            <consortium name="RefSeq"/>
        </authorList>
    </citation>
    <scope>IDENTIFICATION</scope>
    <source>
        <tissue evidence="4">Gonads</tissue>
    </source>
</reference>
<feature type="compositionally biased region" description="Polar residues" evidence="1">
    <location>
        <begin position="349"/>
        <end position="366"/>
    </location>
</feature>
<feature type="chain" id="PRO_5010270058" evidence="2">
    <location>
        <begin position="22"/>
        <end position="382"/>
    </location>
</feature>
<evidence type="ECO:0000256" key="1">
    <source>
        <dbReference type="SAM" id="MobiDB-lite"/>
    </source>
</evidence>